<keyword evidence="3 5" id="KW-0964">Secreted</keyword>
<comment type="function">
    <text evidence="5">Effector that suppresses plant defense responses during pathogen infection.</text>
</comment>
<sequence length="207" mass="23226">MGIRFILLVVASSILTSGTFFVVGAKTANFATPLSRRNVQAEGKIPRETRVLRSNEKRGVGDIEDDEERTPTLAVEGIFRDAKETRKWLHFWLNTGESAESVATKLGPENLAALPVYRTMVAEAKAGQKYARFGTGYQTEKTTMDQLGRWALEEKPLSYVAKQLNLLGETDGDLLFFRNYKAFRAYPAILRSVQLGRVKHWANLNKA</sequence>
<dbReference type="Proteomes" id="UP000704712">
    <property type="component" value="Unassembled WGS sequence"/>
</dbReference>
<evidence type="ECO:0000256" key="5">
    <source>
        <dbReference type="RuleBase" id="RU367124"/>
    </source>
</evidence>
<evidence type="ECO:0000256" key="3">
    <source>
        <dbReference type="ARBA" id="ARBA00022525"/>
    </source>
</evidence>
<evidence type="ECO:0000256" key="2">
    <source>
        <dbReference type="ARBA" id="ARBA00010400"/>
    </source>
</evidence>
<comment type="domain">
    <text evidence="5">The RxLR-dEER motif acts to carry the protein into the host cell cytoplasm through binding to cell surface phosphatidylinositol-3-phosphate.</text>
</comment>
<gene>
    <name evidence="6" type="ORF">GN244_ATG12713</name>
    <name evidence="7" type="ORF">GN958_ATG11558</name>
</gene>
<dbReference type="EMBL" id="JAACNO010001560">
    <property type="protein sequence ID" value="KAF4139198.1"/>
    <property type="molecule type" value="Genomic_DNA"/>
</dbReference>
<evidence type="ECO:0000313" key="8">
    <source>
        <dbReference type="Proteomes" id="UP000602510"/>
    </source>
</evidence>
<proteinExistence type="inferred from homology"/>
<evidence type="ECO:0000313" key="7">
    <source>
        <dbReference type="EMBL" id="KAF4139198.1"/>
    </source>
</evidence>
<accession>A0A833RXU3</accession>
<reference evidence="6" key="1">
    <citation type="submission" date="2020-04" db="EMBL/GenBank/DDBJ databases">
        <title>Hybrid Assembly of Korean Phytophthora infestans isolates.</title>
        <authorList>
            <person name="Prokchorchik M."/>
            <person name="Lee Y."/>
            <person name="Seo J."/>
            <person name="Cho J.-H."/>
            <person name="Park Y.-E."/>
            <person name="Jang D.-C."/>
            <person name="Im J.-S."/>
            <person name="Choi J.-G."/>
            <person name="Park H.-J."/>
            <person name="Lee G.-B."/>
            <person name="Lee Y.-G."/>
            <person name="Hong S.-Y."/>
            <person name="Cho K."/>
            <person name="Sohn K.H."/>
        </authorList>
    </citation>
    <scope>NUCLEOTIDE SEQUENCE</scope>
    <source>
        <strain evidence="6">KR_1_A1</strain>
        <strain evidence="7">KR_2_A2</strain>
    </source>
</reference>
<comment type="subcellular location">
    <subcellularLocation>
        <location evidence="1 5">Secreted</location>
    </subcellularLocation>
</comment>
<dbReference type="InterPro" id="IPR031825">
    <property type="entry name" value="RXLR"/>
</dbReference>
<evidence type="ECO:0000256" key="4">
    <source>
        <dbReference type="ARBA" id="ARBA00022729"/>
    </source>
</evidence>
<keyword evidence="4" id="KW-0732">Signal</keyword>
<keyword evidence="8" id="KW-1185">Reference proteome</keyword>
<evidence type="ECO:0000313" key="6">
    <source>
        <dbReference type="EMBL" id="KAF4035307.1"/>
    </source>
</evidence>
<dbReference type="GO" id="GO:0005576">
    <property type="term" value="C:extracellular region"/>
    <property type="evidence" value="ECO:0007669"/>
    <property type="project" value="UniProtKB-SubCell"/>
</dbReference>
<dbReference type="Pfam" id="PF16810">
    <property type="entry name" value="RXLR"/>
    <property type="match status" value="1"/>
</dbReference>
<evidence type="ECO:0000256" key="1">
    <source>
        <dbReference type="ARBA" id="ARBA00004613"/>
    </source>
</evidence>
<comment type="caution">
    <text evidence="6">The sequence shown here is derived from an EMBL/GenBank/DDBJ whole genome shotgun (WGS) entry which is preliminary data.</text>
</comment>
<organism evidence="6 8">
    <name type="scientific">Phytophthora infestans</name>
    <name type="common">Potato late blight agent</name>
    <name type="synonym">Botrytis infestans</name>
    <dbReference type="NCBI Taxonomy" id="4787"/>
    <lineage>
        <taxon>Eukaryota</taxon>
        <taxon>Sar</taxon>
        <taxon>Stramenopiles</taxon>
        <taxon>Oomycota</taxon>
        <taxon>Peronosporomycetes</taxon>
        <taxon>Peronosporales</taxon>
        <taxon>Peronosporaceae</taxon>
        <taxon>Phytophthora</taxon>
    </lineage>
</organism>
<name>A0A833RXU3_PHYIN</name>
<comment type="similarity">
    <text evidence="2 5">Belongs to the RxLR effector family.</text>
</comment>
<protein>
    <recommendedName>
        <fullName evidence="5">RxLR effector protein</fullName>
    </recommendedName>
</protein>
<dbReference type="AlphaFoldDB" id="A0A833RXU3"/>
<dbReference type="EMBL" id="WSZM01000325">
    <property type="protein sequence ID" value="KAF4035307.1"/>
    <property type="molecule type" value="Genomic_DNA"/>
</dbReference>
<dbReference type="Proteomes" id="UP000602510">
    <property type="component" value="Unassembled WGS sequence"/>
</dbReference>